<evidence type="ECO:0000256" key="1">
    <source>
        <dbReference type="SAM" id="MobiDB-lite"/>
    </source>
</evidence>
<accession>M5JSW3</accession>
<feature type="region of interest" description="Disordered" evidence="1">
    <location>
        <begin position="71"/>
        <end position="95"/>
    </location>
</feature>
<protein>
    <submittedName>
        <fullName evidence="2">Conjugal transfer protein Dtr system</fullName>
    </submittedName>
</protein>
<dbReference type="Pfam" id="PF06412">
    <property type="entry name" value="TraD"/>
    <property type="match status" value="1"/>
</dbReference>
<evidence type="ECO:0000313" key="2">
    <source>
        <dbReference type="EMBL" id="ELT51213.1"/>
    </source>
</evidence>
<dbReference type="AlphaFoldDB" id="M5JSW3"/>
<proteinExistence type="predicted"/>
<dbReference type="InterPro" id="IPR009444">
    <property type="entry name" value="Conjugal_tfr_TraD_a-type"/>
</dbReference>
<organism evidence="2 3">
    <name type="scientific">Brucella intermedia M86</name>
    <dbReference type="NCBI Taxonomy" id="1234597"/>
    <lineage>
        <taxon>Bacteria</taxon>
        <taxon>Pseudomonadati</taxon>
        <taxon>Pseudomonadota</taxon>
        <taxon>Alphaproteobacteria</taxon>
        <taxon>Hyphomicrobiales</taxon>
        <taxon>Brucellaceae</taxon>
        <taxon>Brucella/Ochrobactrum group</taxon>
        <taxon>Brucella</taxon>
    </lineage>
</organism>
<evidence type="ECO:0000313" key="3">
    <source>
        <dbReference type="Proteomes" id="UP000011971"/>
    </source>
</evidence>
<gene>
    <name evidence="2" type="ORF">D584_00150</name>
</gene>
<sequence>MEREFQAARSAERRKDAHEKIQLGGLVAKAGLRDEDKAVLLGLLVEGFETLKISEARERYRQRGKAIFEDDRKAASASDRADGDDDRRVLDTTGW</sequence>
<dbReference type="PATRIC" id="fig|1234597.4.peg.32"/>
<dbReference type="EMBL" id="AOGE01000001">
    <property type="protein sequence ID" value="ELT51213.1"/>
    <property type="molecule type" value="Genomic_DNA"/>
</dbReference>
<comment type="caution">
    <text evidence="2">The sequence shown here is derived from an EMBL/GenBank/DDBJ whole genome shotgun (WGS) entry which is preliminary data.</text>
</comment>
<dbReference type="Proteomes" id="UP000011971">
    <property type="component" value="Unassembled WGS sequence"/>
</dbReference>
<reference evidence="2 3" key="1">
    <citation type="journal article" date="2013" name="Gut Pathog.">
        <title>Draft genome of Ochrobactrum intermedium strain M86 isolated from non-ulcer dyspeptic individual from India.</title>
        <authorList>
            <person name="Kulkarni G."/>
            <person name="Dhotre D."/>
            <person name="Dharne M."/>
            <person name="Shetty S."/>
            <person name="Chowdhury S."/>
            <person name="Misra V."/>
            <person name="Misra S."/>
            <person name="Patole M."/>
            <person name="Shouche Y."/>
        </authorList>
    </citation>
    <scope>NUCLEOTIDE SEQUENCE [LARGE SCALE GENOMIC DNA]</scope>
    <source>
        <strain evidence="2 3">M86</strain>
    </source>
</reference>
<name>M5JSW3_9HYPH</name>